<organism evidence="5">
    <name type="scientific">Rouxiella sp. WC2420</name>
    <dbReference type="NCBI Taxonomy" id="3234145"/>
    <lineage>
        <taxon>Bacteria</taxon>
        <taxon>Pseudomonadati</taxon>
        <taxon>Pseudomonadota</taxon>
        <taxon>Gammaproteobacteria</taxon>
        <taxon>Enterobacterales</taxon>
        <taxon>Yersiniaceae</taxon>
        <taxon>Rouxiella</taxon>
    </lineage>
</organism>
<dbReference type="EMBL" id="CP165628">
    <property type="protein sequence ID" value="XDU74209.1"/>
    <property type="molecule type" value="Genomic_DNA"/>
</dbReference>
<keyword evidence="1" id="KW-0805">Transcription regulation</keyword>
<dbReference type="InterPro" id="IPR036388">
    <property type="entry name" value="WH-like_DNA-bd_sf"/>
</dbReference>
<dbReference type="PANTHER" id="PTHR43537:SF47">
    <property type="entry name" value="REGULATORY PROTEIN GNTR HTH"/>
    <property type="match status" value="1"/>
</dbReference>
<dbReference type="Pfam" id="PF00392">
    <property type="entry name" value="GntR"/>
    <property type="match status" value="1"/>
</dbReference>
<dbReference type="PROSITE" id="PS50949">
    <property type="entry name" value="HTH_GNTR"/>
    <property type="match status" value="1"/>
</dbReference>
<dbReference type="Gene3D" id="1.20.120.530">
    <property type="entry name" value="GntR ligand-binding domain-like"/>
    <property type="match status" value="1"/>
</dbReference>
<keyword evidence="3" id="KW-0804">Transcription</keyword>
<dbReference type="InterPro" id="IPR008920">
    <property type="entry name" value="TF_FadR/GntR_C"/>
</dbReference>
<evidence type="ECO:0000313" key="5">
    <source>
        <dbReference type="EMBL" id="XDU74209.1"/>
    </source>
</evidence>
<dbReference type="Gene3D" id="1.10.10.10">
    <property type="entry name" value="Winged helix-like DNA-binding domain superfamily/Winged helix DNA-binding domain"/>
    <property type="match status" value="1"/>
</dbReference>
<feature type="domain" description="HTH gntR-type" evidence="4">
    <location>
        <begin position="10"/>
        <end position="78"/>
    </location>
</feature>
<name>A0AB39VVB2_9GAMM</name>
<dbReference type="RefSeq" id="WP_369790409.1">
    <property type="nucleotide sequence ID" value="NZ_CP165628.1"/>
</dbReference>
<dbReference type="GO" id="GO:0003700">
    <property type="term" value="F:DNA-binding transcription factor activity"/>
    <property type="evidence" value="ECO:0007669"/>
    <property type="project" value="InterPro"/>
</dbReference>
<dbReference type="CDD" id="cd07377">
    <property type="entry name" value="WHTH_GntR"/>
    <property type="match status" value="1"/>
</dbReference>
<dbReference type="GO" id="GO:0003677">
    <property type="term" value="F:DNA binding"/>
    <property type="evidence" value="ECO:0007669"/>
    <property type="project" value="UniProtKB-KW"/>
</dbReference>
<dbReference type="InterPro" id="IPR000524">
    <property type="entry name" value="Tscrpt_reg_HTH_GntR"/>
</dbReference>
<sequence>MASPLSIVRQPLVDIVIDRLRTLITDKTWPVGEKIPNEAELSQLFDVGRNTVREAIRVLSHSGMLEVLQGDGTYVRSEIDPSEVMRQISTSGLREHFELQFMLESHAASHAATRSTPSDLRKIQKALKNRGEINDSSSIEEFISRDMLFHNAIIEATHNEAMKALYRYFSLSVQQNLHHVLSLKDLPEPNLAAHQKLFDAIAAGDAEGAQNAVKSMLQPMINKLSEL</sequence>
<protein>
    <submittedName>
        <fullName evidence="5">FadR/GntR family transcriptional regulator</fullName>
    </submittedName>
</protein>
<dbReference type="SUPFAM" id="SSF48008">
    <property type="entry name" value="GntR ligand-binding domain-like"/>
    <property type="match status" value="1"/>
</dbReference>
<dbReference type="AlphaFoldDB" id="A0AB39VVB2"/>
<dbReference type="SMART" id="SM00345">
    <property type="entry name" value="HTH_GNTR"/>
    <property type="match status" value="1"/>
</dbReference>
<evidence type="ECO:0000256" key="1">
    <source>
        <dbReference type="ARBA" id="ARBA00023015"/>
    </source>
</evidence>
<proteinExistence type="predicted"/>
<reference evidence="5" key="1">
    <citation type="submission" date="2024-07" db="EMBL/GenBank/DDBJ databases">
        <authorList>
            <person name="Biller S.J."/>
        </authorList>
    </citation>
    <scope>NUCLEOTIDE SEQUENCE</scope>
    <source>
        <strain evidence="5">WC2420</strain>
    </source>
</reference>
<dbReference type="Pfam" id="PF07729">
    <property type="entry name" value="FCD"/>
    <property type="match status" value="1"/>
</dbReference>
<dbReference type="SUPFAM" id="SSF46785">
    <property type="entry name" value="Winged helix' DNA-binding domain"/>
    <property type="match status" value="1"/>
</dbReference>
<dbReference type="PRINTS" id="PR00035">
    <property type="entry name" value="HTHGNTR"/>
</dbReference>
<gene>
    <name evidence="5" type="ORF">AB3G37_09115</name>
</gene>
<evidence type="ECO:0000256" key="3">
    <source>
        <dbReference type="ARBA" id="ARBA00023163"/>
    </source>
</evidence>
<dbReference type="InterPro" id="IPR036390">
    <property type="entry name" value="WH_DNA-bd_sf"/>
</dbReference>
<evidence type="ECO:0000259" key="4">
    <source>
        <dbReference type="PROSITE" id="PS50949"/>
    </source>
</evidence>
<accession>A0AB39VVB2</accession>
<dbReference type="PANTHER" id="PTHR43537">
    <property type="entry name" value="TRANSCRIPTIONAL REGULATOR, GNTR FAMILY"/>
    <property type="match status" value="1"/>
</dbReference>
<keyword evidence="2" id="KW-0238">DNA-binding</keyword>
<dbReference type="InterPro" id="IPR011711">
    <property type="entry name" value="GntR_C"/>
</dbReference>
<evidence type="ECO:0000256" key="2">
    <source>
        <dbReference type="ARBA" id="ARBA00023125"/>
    </source>
</evidence>
<dbReference type="SMART" id="SM00895">
    <property type="entry name" value="FCD"/>
    <property type="match status" value="1"/>
</dbReference>